<name>A0ABW4WNM5_9HYPH</name>
<reference evidence="6" key="1">
    <citation type="journal article" date="2019" name="Int. J. Syst. Evol. Microbiol.">
        <title>The Global Catalogue of Microorganisms (GCM) 10K type strain sequencing project: providing services to taxonomists for standard genome sequencing and annotation.</title>
        <authorList>
            <consortium name="The Broad Institute Genomics Platform"/>
            <consortium name="The Broad Institute Genome Sequencing Center for Infectious Disease"/>
            <person name="Wu L."/>
            <person name="Ma J."/>
        </authorList>
    </citation>
    <scope>NUCLEOTIDE SEQUENCE [LARGE SCALE GENOMIC DNA]</scope>
    <source>
        <strain evidence="6">CGMCC 1.16226</strain>
    </source>
</reference>
<dbReference type="InterPro" id="IPR017853">
    <property type="entry name" value="GH"/>
</dbReference>
<keyword evidence="4" id="KW-0732">Signal</keyword>
<dbReference type="PROSITE" id="PS51904">
    <property type="entry name" value="GLYCOSYL_HYDROL_F25_2"/>
    <property type="match status" value="1"/>
</dbReference>
<dbReference type="SUPFAM" id="SSF51445">
    <property type="entry name" value="(Trans)glycosidases"/>
    <property type="match status" value="1"/>
</dbReference>
<evidence type="ECO:0000256" key="3">
    <source>
        <dbReference type="ARBA" id="ARBA00023295"/>
    </source>
</evidence>
<evidence type="ECO:0000256" key="1">
    <source>
        <dbReference type="ARBA" id="ARBA00010646"/>
    </source>
</evidence>
<feature type="chain" id="PRO_5047462832" evidence="4">
    <location>
        <begin position="23"/>
        <end position="324"/>
    </location>
</feature>
<comment type="caution">
    <text evidence="5">The sequence shown here is derived from an EMBL/GenBank/DDBJ whole genome shotgun (WGS) entry which is preliminary data.</text>
</comment>
<keyword evidence="3" id="KW-0326">Glycosidase</keyword>
<evidence type="ECO:0000313" key="5">
    <source>
        <dbReference type="EMBL" id="MFD2058190.1"/>
    </source>
</evidence>
<organism evidence="5 6">
    <name type="scientific">Mesorhizobium calcicola</name>
    <dbReference type="NCBI Taxonomy" id="1300310"/>
    <lineage>
        <taxon>Bacteria</taxon>
        <taxon>Pseudomonadati</taxon>
        <taxon>Pseudomonadota</taxon>
        <taxon>Alphaproteobacteria</taxon>
        <taxon>Hyphomicrobiales</taxon>
        <taxon>Phyllobacteriaceae</taxon>
        <taxon>Mesorhizobium</taxon>
    </lineage>
</organism>
<dbReference type="GO" id="GO:0016787">
    <property type="term" value="F:hydrolase activity"/>
    <property type="evidence" value="ECO:0007669"/>
    <property type="project" value="UniProtKB-KW"/>
</dbReference>
<keyword evidence="6" id="KW-1185">Reference proteome</keyword>
<evidence type="ECO:0000256" key="2">
    <source>
        <dbReference type="ARBA" id="ARBA00022801"/>
    </source>
</evidence>
<accession>A0ABW4WNM5</accession>
<dbReference type="InterPro" id="IPR018077">
    <property type="entry name" value="Glyco_hydro_fam25_subgr"/>
</dbReference>
<dbReference type="InterPro" id="IPR002053">
    <property type="entry name" value="Glyco_hydro_25"/>
</dbReference>
<sequence length="324" mass="36328">MRKAVIAIVSAAALFYPGVLSAEDVSGASVKQDVEGLEPIPEDEDVSREALFELVKEAAEAEDTGLAAEVQKFSLYGPFLFPTDTTFDVIENTPRKDSIFGIDLSHHNKNGFPFKNLDKRRVKFAFVKATQGKKYIDPMFQYYWEELGKVKVHRGAYHFLSAGVDAAGQAKAFSDVLQYNGKLKAVDMPPVMDLEWDKAKADAPDRWANVPPKSIIASAKTWLKAVEQRTGRRPMIYTARAWWNERIGSAASFSEFKDYKIWIADYSKSSRGKEIPKVPENAGYALWQFTDSSKLAQGYTGGFDANVFKGTEDEFYMTFGVDKF</sequence>
<dbReference type="PANTHER" id="PTHR34135">
    <property type="entry name" value="LYSOZYME"/>
    <property type="match status" value="1"/>
</dbReference>
<dbReference type="SMART" id="SM00641">
    <property type="entry name" value="Glyco_25"/>
    <property type="match status" value="1"/>
</dbReference>
<dbReference type="RefSeq" id="WP_379026687.1">
    <property type="nucleotide sequence ID" value="NZ_JBHUGY010000071.1"/>
</dbReference>
<protein>
    <submittedName>
        <fullName evidence="5">Glycoside hydrolase family 25 protein</fullName>
    </submittedName>
</protein>
<dbReference type="PANTHER" id="PTHR34135:SF2">
    <property type="entry name" value="LYSOZYME"/>
    <property type="match status" value="1"/>
</dbReference>
<gene>
    <name evidence="5" type="ORF">ACFSQT_35445</name>
</gene>
<evidence type="ECO:0000313" key="6">
    <source>
        <dbReference type="Proteomes" id="UP001597349"/>
    </source>
</evidence>
<dbReference type="Gene3D" id="3.20.20.80">
    <property type="entry name" value="Glycosidases"/>
    <property type="match status" value="1"/>
</dbReference>
<comment type="similarity">
    <text evidence="1">Belongs to the glycosyl hydrolase 25 family.</text>
</comment>
<proteinExistence type="inferred from homology"/>
<dbReference type="Proteomes" id="UP001597349">
    <property type="component" value="Unassembled WGS sequence"/>
</dbReference>
<dbReference type="Pfam" id="PF01183">
    <property type="entry name" value="Glyco_hydro_25"/>
    <property type="match status" value="1"/>
</dbReference>
<keyword evidence="2 5" id="KW-0378">Hydrolase</keyword>
<feature type="signal peptide" evidence="4">
    <location>
        <begin position="1"/>
        <end position="22"/>
    </location>
</feature>
<evidence type="ECO:0000256" key="4">
    <source>
        <dbReference type="SAM" id="SignalP"/>
    </source>
</evidence>
<dbReference type="EMBL" id="JBHUGY010000071">
    <property type="protein sequence ID" value="MFD2058190.1"/>
    <property type="molecule type" value="Genomic_DNA"/>
</dbReference>